<evidence type="ECO:0000313" key="2">
    <source>
        <dbReference type="Proteomes" id="UP001464555"/>
    </source>
</evidence>
<dbReference type="Proteomes" id="UP001464555">
    <property type="component" value="Unassembled WGS sequence"/>
</dbReference>
<gene>
    <name evidence="1" type="ORF">AAEO56_01150</name>
</gene>
<evidence type="ECO:0000313" key="1">
    <source>
        <dbReference type="EMBL" id="MEL1242852.1"/>
    </source>
</evidence>
<accession>A0ABU9HRS0</accession>
<comment type="caution">
    <text evidence="1">The sequence shown here is derived from an EMBL/GenBank/DDBJ whole genome shotgun (WGS) entry which is preliminary data.</text>
</comment>
<reference evidence="1 2" key="1">
    <citation type="submission" date="2024-04" db="EMBL/GenBank/DDBJ databases">
        <title>Flavobacterium sp. DGU11 16S ribosomal RNA gene Genome sequencing and assembly.</title>
        <authorList>
            <person name="Park S."/>
        </authorList>
    </citation>
    <scope>NUCLEOTIDE SEQUENCE [LARGE SCALE GENOMIC DNA]</scope>
    <source>
        <strain evidence="1 2">DGU11</strain>
    </source>
</reference>
<keyword evidence="2" id="KW-1185">Reference proteome</keyword>
<proteinExistence type="predicted"/>
<dbReference type="EMBL" id="JBBYHR010000001">
    <property type="protein sequence ID" value="MEL1242852.1"/>
    <property type="molecule type" value="Genomic_DNA"/>
</dbReference>
<dbReference type="RefSeq" id="WP_341695176.1">
    <property type="nucleotide sequence ID" value="NZ_JBBYHR010000001.1"/>
</dbReference>
<sequence length="56" mass="6748">MAIKTVFVDPDENFSHPEHALKNMRIAIQQLRVLFPEKEWSYHQNHYKQTLQNPNN</sequence>
<name>A0ABU9HRS0_9FLAO</name>
<protein>
    <submittedName>
        <fullName evidence="1">Uncharacterized protein</fullName>
    </submittedName>
</protein>
<organism evidence="1 2">
    <name type="scientific">Flavobacterium arundinis</name>
    <dbReference type="NCBI Taxonomy" id="3139143"/>
    <lineage>
        <taxon>Bacteria</taxon>
        <taxon>Pseudomonadati</taxon>
        <taxon>Bacteroidota</taxon>
        <taxon>Flavobacteriia</taxon>
        <taxon>Flavobacteriales</taxon>
        <taxon>Flavobacteriaceae</taxon>
        <taxon>Flavobacterium</taxon>
    </lineage>
</organism>